<dbReference type="RefSeq" id="WP_105530117.1">
    <property type="nucleotide sequence ID" value="NZ_PUGF01000001.1"/>
</dbReference>
<dbReference type="EMBL" id="PUGF01000001">
    <property type="protein sequence ID" value="PRC95246.1"/>
    <property type="molecule type" value="Genomic_DNA"/>
</dbReference>
<accession>A0A2S9H5T9</accession>
<proteinExistence type="predicted"/>
<evidence type="ECO:0000256" key="1">
    <source>
        <dbReference type="SAM" id="MobiDB-lite"/>
    </source>
</evidence>
<comment type="caution">
    <text evidence="2">The sequence shown here is derived from an EMBL/GenBank/DDBJ whole genome shotgun (WGS) entry which is preliminary data.</text>
</comment>
<reference evidence="2 3" key="1">
    <citation type="submission" date="2018-02" db="EMBL/GenBank/DDBJ databases">
        <title>Solimicrobium silvestre gen. nov., sp. nov., isolated from alpine forest soil.</title>
        <authorList>
            <person name="Margesin R."/>
            <person name="Albuquerque L."/>
            <person name="Zhang D.-C."/>
            <person name="Froufe H.J.C."/>
            <person name="Severino R."/>
            <person name="Roxo I."/>
            <person name="Egas C."/>
            <person name="Da Costa M.S."/>
        </authorList>
    </citation>
    <scope>NUCLEOTIDE SEQUENCE [LARGE SCALE GENOMIC DNA]</scope>
    <source>
        <strain evidence="2 3">S20-91</strain>
    </source>
</reference>
<organism evidence="2 3">
    <name type="scientific">Solimicrobium silvestre</name>
    <dbReference type="NCBI Taxonomy" id="2099400"/>
    <lineage>
        <taxon>Bacteria</taxon>
        <taxon>Pseudomonadati</taxon>
        <taxon>Pseudomonadota</taxon>
        <taxon>Betaproteobacteria</taxon>
        <taxon>Burkholderiales</taxon>
        <taxon>Oxalobacteraceae</taxon>
        <taxon>Solimicrobium</taxon>
    </lineage>
</organism>
<gene>
    <name evidence="2" type="ORF">S2091_0441</name>
</gene>
<feature type="region of interest" description="Disordered" evidence="1">
    <location>
        <begin position="58"/>
        <end position="85"/>
    </location>
</feature>
<name>A0A2S9H5T9_9BURK</name>
<sequence>MIEYFITLLLSFSMTASDAVSTVKDGLNHSAVIASDLKKVVKLNPFADFNKDVDTQSTVNINSNTPKKDNTMSGLARAQIKKQQK</sequence>
<dbReference type="AlphaFoldDB" id="A0A2S9H5T9"/>
<dbReference type="Proteomes" id="UP000237839">
    <property type="component" value="Unassembled WGS sequence"/>
</dbReference>
<evidence type="ECO:0000313" key="2">
    <source>
        <dbReference type="EMBL" id="PRC95246.1"/>
    </source>
</evidence>
<keyword evidence="3" id="KW-1185">Reference proteome</keyword>
<dbReference type="OrthoDB" id="6004433at2"/>
<protein>
    <submittedName>
        <fullName evidence="2">Uncharacterized protein</fullName>
    </submittedName>
</protein>
<evidence type="ECO:0000313" key="3">
    <source>
        <dbReference type="Proteomes" id="UP000237839"/>
    </source>
</evidence>